<reference evidence="2" key="1">
    <citation type="submission" date="2018-02" db="EMBL/GenBank/DDBJ databases">
        <title>Rhizophora mucronata_Transcriptome.</title>
        <authorList>
            <person name="Meera S.P."/>
            <person name="Sreeshan A."/>
            <person name="Augustine A."/>
        </authorList>
    </citation>
    <scope>NUCLEOTIDE SEQUENCE</scope>
    <source>
        <tissue evidence="2">Leaf</tissue>
    </source>
</reference>
<evidence type="ECO:0000313" key="2">
    <source>
        <dbReference type="EMBL" id="MBX56709.1"/>
    </source>
</evidence>
<feature type="compositionally biased region" description="Polar residues" evidence="1">
    <location>
        <begin position="86"/>
        <end position="96"/>
    </location>
</feature>
<dbReference type="PANTHER" id="PTHR35459:SF2">
    <property type="entry name" value="T1N6.14 PROTEIN"/>
    <property type="match status" value="1"/>
</dbReference>
<accession>A0A2P2PQ25</accession>
<sequence>MRAIVKDIRPHLVEVLRTVDFRSCKGADELREKMKLLMELYRQMTAETDTTKCKTTTEGHSLACENGSGPEVQDQLPDVMPENQPQLETTLRNPSDNKPFRSILPPERPEKLQTDDSVDQGCIVGNSAFGWNFITFPGDDPIYYGRTKESFRTANVTS</sequence>
<protein>
    <submittedName>
        <fullName evidence="2">Uncharacterized protein</fullName>
    </submittedName>
</protein>
<organism evidence="2">
    <name type="scientific">Rhizophora mucronata</name>
    <name type="common">Asiatic mangrove</name>
    <dbReference type="NCBI Taxonomy" id="61149"/>
    <lineage>
        <taxon>Eukaryota</taxon>
        <taxon>Viridiplantae</taxon>
        <taxon>Streptophyta</taxon>
        <taxon>Embryophyta</taxon>
        <taxon>Tracheophyta</taxon>
        <taxon>Spermatophyta</taxon>
        <taxon>Magnoliopsida</taxon>
        <taxon>eudicotyledons</taxon>
        <taxon>Gunneridae</taxon>
        <taxon>Pentapetalae</taxon>
        <taxon>rosids</taxon>
        <taxon>fabids</taxon>
        <taxon>Malpighiales</taxon>
        <taxon>Rhizophoraceae</taxon>
        <taxon>Rhizophora</taxon>
    </lineage>
</organism>
<evidence type="ECO:0000256" key="1">
    <source>
        <dbReference type="SAM" id="MobiDB-lite"/>
    </source>
</evidence>
<feature type="region of interest" description="Disordered" evidence="1">
    <location>
        <begin position="86"/>
        <end position="115"/>
    </location>
</feature>
<dbReference type="AlphaFoldDB" id="A0A2P2PQ25"/>
<name>A0A2P2PQ25_RHIMU</name>
<proteinExistence type="predicted"/>
<dbReference type="PANTHER" id="PTHR35459">
    <property type="entry name" value="T1N6.14 PROTEIN"/>
    <property type="match status" value="1"/>
</dbReference>
<dbReference type="EMBL" id="GGEC01076225">
    <property type="protein sequence ID" value="MBX56709.1"/>
    <property type="molecule type" value="Transcribed_RNA"/>
</dbReference>